<sequence>MERHRLFGILYGIRANPKLSLTATAVLPSFSLSPWPGADTNPPKPSLHPVYTVTNIQNKVRTLDGTKVTYSSWVKLFKLHARGYKVLAHIDGTAPPAKTAADYEQWAEIDAIVLQWIYGTLSDDLLVRVLEPESSAFEAWEKIKHIFLNNKGSRAAALEHEFTNLTLRSMQSLDEYCQRLKDLADQLNDVDNPVNEQRLVLQLVRGLPPEYDTAAAYINQTLPGWDTARSMLQLEQNRQQAREGHSPTSPSTVTAEANIAADSQSRPQTRTPRGPSSSRQQQRGPNRRDRPNNSNQPQRPPRPTGPGYPFPTGQYATPPWWAMMPPPCPYPTQQGWTQPWFPPPRPTTQPNRRFPQQQYEPAQTRSNDAPQAHAIAITRTSFAGFANHCTASTYLLLYVDDIILTASNDTFLRSVIQTLSREFAMTDLGKLHHFLGIQVTRSSRGLFLSQSQYVKDILARSKMSDCNPVATPVDTSSKLSATSGQPLKDGTLYRSLAGALQYLTFTRPDIAYAVQQVCLFMHAPREPHFNFLKRILRYLKGTSDQGLHIHASPSLRITVYSDADWGGCPDSRRSTSGYCVFLGDNLVSWSSKRQPTISRSSAEAEYRGVANATAETSWLRNLLLELHVPVTKAMIVYCDNISAVYLSDNPVQHQRTKHVEIDIHFVRELVQIGRIRVLHVPTDHQYADIFTKGLPRQLFQRFKSSLSIRSPPAPTAGEY</sequence>
<reference evidence="1 2" key="2">
    <citation type="journal article" date="2022" name="Mol. Ecol. Resour.">
        <title>The genomes of chicory, endive, great burdock and yacon provide insights into Asteraceae paleo-polyploidization history and plant inulin production.</title>
        <authorList>
            <person name="Fan W."/>
            <person name="Wang S."/>
            <person name="Wang H."/>
            <person name="Wang A."/>
            <person name="Jiang F."/>
            <person name="Liu H."/>
            <person name="Zhao H."/>
            <person name="Xu D."/>
            <person name="Zhang Y."/>
        </authorList>
    </citation>
    <scope>NUCLEOTIDE SEQUENCE [LARGE SCALE GENOMIC DNA]</scope>
    <source>
        <strain evidence="2">cv. Punajuju</strain>
        <tissue evidence="1">Leaves</tissue>
    </source>
</reference>
<dbReference type="EMBL" id="CM042015">
    <property type="protein sequence ID" value="KAI3711202.1"/>
    <property type="molecule type" value="Genomic_DNA"/>
</dbReference>
<organism evidence="1 2">
    <name type="scientific">Cichorium intybus</name>
    <name type="common">Chicory</name>
    <dbReference type="NCBI Taxonomy" id="13427"/>
    <lineage>
        <taxon>Eukaryota</taxon>
        <taxon>Viridiplantae</taxon>
        <taxon>Streptophyta</taxon>
        <taxon>Embryophyta</taxon>
        <taxon>Tracheophyta</taxon>
        <taxon>Spermatophyta</taxon>
        <taxon>Magnoliopsida</taxon>
        <taxon>eudicotyledons</taxon>
        <taxon>Gunneridae</taxon>
        <taxon>Pentapetalae</taxon>
        <taxon>asterids</taxon>
        <taxon>campanulids</taxon>
        <taxon>Asterales</taxon>
        <taxon>Asteraceae</taxon>
        <taxon>Cichorioideae</taxon>
        <taxon>Cichorieae</taxon>
        <taxon>Cichoriinae</taxon>
        <taxon>Cichorium</taxon>
    </lineage>
</organism>
<evidence type="ECO:0000313" key="1">
    <source>
        <dbReference type="EMBL" id="KAI3711202.1"/>
    </source>
</evidence>
<proteinExistence type="predicted"/>
<reference evidence="2" key="1">
    <citation type="journal article" date="2022" name="Mol. Ecol. Resour.">
        <title>The genomes of chicory, endive, great burdock and yacon provide insights into Asteraceae palaeo-polyploidization history and plant inulin production.</title>
        <authorList>
            <person name="Fan W."/>
            <person name="Wang S."/>
            <person name="Wang H."/>
            <person name="Wang A."/>
            <person name="Jiang F."/>
            <person name="Liu H."/>
            <person name="Zhao H."/>
            <person name="Xu D."/>
            <person name="Zhang Y."/>
        </authorList>
    </citation>
    <scope>NUCLEOTIDE SEQUENCE [LARGE SCALE GENOMIC DNA]</scope>
    <source>
        <strain evidence="2">cv. Punajuju</strain>
    </source>
</reference>
<protein>
    <submittedName>
        <fullName evidence="1">Uncharacterized protein</fullName>
    </submittedName>
</protein>
<accession>A0ACB9ALV5</accession>
<keyword evidence="2" id="KW-1185">Reference proteome</keyword>
<comment type="caution">
    <text evidence="1">The sequence shown here is derived from an EMBL/GenBank/DDBJ whole genome shotgun (WGS) entry which is preliminary data.</text>
</comment>
<evidence type="ECO:0000313" key="2">
    <source>
        <dbReference type="Proteomes" id="UP001055811"/>
    </source>
</evidence>
<name>A0ACB9ALV5_CICIN</name>
<dbReference type="Proteomes" id="UP001055811">
    <property type="component" value="Linkage Group LG07"/>
</dbReference>
<gene>
    <name evidence="1" type="ORF">L2E82_41108</name>
</gene>